<reference evidence="1" key="1">
    <citation type="journal article" date="2023" name="G3 (Bethesda)">
        <title>Whole genome assembly and annotation of the endangered Caribbean coral Acropora cervicornis.</title>
        <authorList>
            <person name="Selwyn J.D."/>
            <person name="Vollmer S.V."/>
        </authorList>
    </citation>
    <scope>NUCLEOTIDE SEQUENCE</scope>
    <source>
        <strain evidence="1">K2</strain>
    </source>
</reference>
<dbReference type="AlphaFoldDB" id="A0AAD9V172"/>
<reference evidence="1" key="2">
    <citation type="journal article" date="2023" name="Science">
        <title>Genomic signatures of disease resistance in endangered staghorn corals.</title>
        <authorList>
            <person name="Vollmer S.V."/>
            <person name="Selwyn J.D."/>
            <person name="Despard B.A."/>
            <person name="Roesel C.L."/>
        </authorList>
    </citation>
    <scope>NUCLEOTIDE SEQUENCE</scope>
    <source>
        <strain evidence="1">K2</strain>
    </source>
</reference>
<proteinExistence type="predicted"/>
<keyword evidence="2" id="KW-1185">Reference proteome</keyword>
<dbReference type="EMBL" id="JARQWQ010000050">
    <property type="protein sequence ID" value="KAK2557418.1"/>
    <property type="molecule type" value="Genomic_DNA"/>
</dbReference>
<accession>A0AAD9V172</accession>
<evidence type="ECO:0000313" key="2">
    <source>
        <dbReference type="Proteomes" id="UP001249851"/>
    </source>
</evidence>
<name>A0AAD9V172_ACRCE</name>
<dbReference type="Proteomes" id="UP001249851">
    <property type="component" value="Unassembled WGS sequence"/>
</dbReference>
<comment type="caution">
    <text evidence="1">The sequence shown here is derived from an EMBL/GenBank/DDBJ whole genome shotgun (WGS) entry which is preliminary data.</text>
</comment>
<evidence type="ECO:0000313" key="1">
    <source>
        <dbReference type="EMBL" id="KAK2557418.1"/>
    </source>
</evidence>
<protein>
    <submittedName>
        <fullName evidence="1">Uncharacterized protein</fullName>
    </submittedName>
</protein>
<sequence length="130" mass="15102">MLNLLPTIKHTKYKQKLSEQLWLGNYVTQRWKDNDISKYIINSIMKWKNVPDFVLSVYTSILQQLVATKVSREKKHKEQGLNLMCTLCHSAEETVPHLLRGCSAIAQTIYKARHDRMLRAISVPPLIINI</sequence>
<gene>
    <name evidence="1" type="ORF">P5673_020538</name>
</gene>
<organism evidence="1 2">
    <name type="scientific">Acropora cervicornis</name>
    <name type="common">Staghorn coral</name>
    <dbReference type="NCBI Taxonomy" id="6130"/>
    <lineage>
        <taxon>Eukaryota</taxon>
        <taxon>Metazoa</taxon>
        <taxon>Cnidaria</taxon>
        <taxon>Anthozoa</taxon>
        <taxon>Hexacorallia</taxon>
        <taxon>Scleractinia</taxon>
        <taxon>Astrocoeniina</taxon>
        <taxon>Acroporidae</taxon>
        <taxon>Acropora</taxon>
    </lineage>
</organism>